<dbReference type="EMBL" id="JASITI010000006">
    <property type="protein sequence ID" value="MDK9495361.1"/>
    <property type="molecule type" value="Genomic_DNA"/>
</dbReference>
<keyword evidence="2" id="KW-1185">Reference proteome</keyword>
<proteinExistence type="predicted"/>
<organism evidence="1 2">
    <name type="scientific">Streptomyces katrae</name>
    <dbReference type="NCBI Taxonomy" id="68223"/>
    <lineage>
        <taxon>Bacteria</taxon>
        <taxon>Bacillati</taxon>
        <taxon>Actinomycetota</taxon>
        <taxon>Actinomycetes</taxon>
        <taxon>Kitasatosporales</taxon>
        <taxon>Streptomycetaceae</taxon>
        <taxon>Streptomyces</taxon>
    </lineage>
</organism>
<accession>A0ABT7GPW7</accession>
<protein>
    <submittedName>
        <fullName evidence="1">Uncharacterized protein</fullName>
    </submittedName>
</protein>
<name>A0ABT7GPW7_9ACTN</name>
<gene>
    <name evidence="1" type="ORF">QEZ40_006008</name>
</gene>
<evidence type="ECO:0000313" key="1">
    <source>
        <dbReference type="EMBL" id="MDK9495361.1"/>
    </source>
</evidence>
<evidence type="ECO:0000313" key="2">
    <source>
        <dbReference type="Proteomes" id="UP001223390"/>
    </source>
</evidence>
<dbReference type="RefSeq" id="WP_285341002.1">
    <property type="nucleotide sequence ID" value="NZ_JASITI010000006.1"/>
</dbReference>
<sequence length="58" mass="6134">MSAVQTVGYRVPAREPAPGAVLAPRPCAAPPLTTLLRRRAAWVLAVAKARRNPSARSS</sequence>
<comment type="caution">
    <text evidence="1">The sequence shown here is derived from an EMBL/GenBank/DDBJ whole genome shotgun (WGS) entry which is preliminary data.</text>
</comment>
<reference evidence="1 2" key="1">
    <citation type="submission" date="2023-05" db="EMBL/GenBank/DDBJ databases">
        <title>Sequencing and Assembly of Streptomyces sp. NP73.</title>
        <authorList>
            <person name="Konwar A.N."/>
            <person name="Saikia K."/>
            <person name="Thakur D."/>
        </authorList>
    </citation>
    <scope>NUCLEOTIDE SEQUENCE [LARGE SCALE GENOMIC DNA]</scope>
    <source>
        <strain evidence="1 2">NP73</strain>
    </source>
</reference>
<dbReference type="Proteomes" id="UP001223390">
    <property type="component" value="Unassembled WGS sequence"/>
</dbReference>